<comment type="caution">
    <text evidence="1">The sequence shown here is derived from an EMBL/GenBank/DDBJ whole genome shotgun (WGS) entry which is preliminary data.</text>
</comment>
<keyword evidence="2" id="KW-1185">Reference proteome</keyword>
<gene>
    <name evidence="1" type="ORF">ACH5RR_012751</name>
</gene>
<protein>
    <submittedName>
        <fullName evidence="1">Uncharacterized protein</fullName>
    </submittedName>
</protein>
<dbReference type="EMBL" id="JBJUIK010000005">
    <property type="protein sequence ID" value="KAL3528095.1"/>
    <property type="molecule type" value="Genomic_DNA"/>
</dbReference>
<evidence type="ECO:0000313" key="1">
    <source>
        <dbReference type="EMBL" id="KAL3528095.1"/>
    </source>
</evidence>
<dbReference type="AlphaFoldDB" id="A0ABD3A8H4"/>
<proteinExistence type="predicted"/>
<accession>A0ABD3A8H4</accession>
<sequence length="112" mass="12405">MLHQKQLKMDETIERYKGKAIEKKQGGKSVALTKIVLLDPPSIQEPTETLGIDCEDVSNIPTKPMKEEEMVLVQQVQEANTLALEIMLKDVVIPESNELMAKFGDGNGALVN</sequence>
<organism evidence="1 2">
    <name type="scientific">Cinchona calisaya</name>
    <dbReference type="NCBI Taxonomy" id="153742"/>
    <lineage>
        <taxon>Eukaryota</taxon>
        <taxon>Viridiplantae</taxon>
        <taxon>Streptophyta</taxon>
        <taxon>Embryophyta</taxon>
        <taxon>Tracheophyta</taxon>
        <taxon>Spermatophyta</taxon>
        <taxon>Magnoliopsida</taxon>
        <taxon>eudicotyledons</taxon>
        <taxon>Gunneridae</taxon>
        <taxon>Pentapetalae</taxon>
        <taxon>asterids</taxon>
        <taxon>lamiids</taxon>
        <taxon>Gentianales</taxon>
        <taxon>Rubiaceae</taxon>
        <taxon>Cinchonoideae</taxon>
        <taxon>Cinchoneae</taxon>
        <taxon>Cinchona</taxon>
    </lineage>
</organism>
<dbReference type="Proteomes" id="UP001630127">
    <property type="component" value="Unassembled WGS sequence"/>
</dbReference>
<evidence type="ECO:0000313" key="2">
    <source>
        <dbReference type="Proteomes" id="UP001630127"/>
    </source>
</evidence>
<reference evidence="1 2" key="1">
    <citation type="submission" date="2024-11" db="EMBL/GenBank/DDBJ databases">
        <title>A near-complete genome assembly of Cinchona calisaya.</title>
        <authorList>
            <person name="Lian D.C."/>
            <person name="Zhao X.W."/>
            <person name="Wei L."/>
        </authorList>
    </citation>
    <scope>NUCLEOTIDE SEQUENCE [LARGE SCALE GENOMIC DNA]</scope>
    <source>
        <tissue evidence="1">Nenye</tissue>
    </source>
</reference>
<name>A0ABD3A8H4_9GENT</name>